<evidence type="ECO:0008006" key="2">
    <source>
        <dbReference type="Google" id="ProtNLM"/>
    </source>
</evidence>
<sequence length="210" mass="23793">MYIEILVNGKPTMAMIDTDATHNFVSVVKARRLGLTLEWGELRMKAVNSEAKLIHGVARDVVVKIDSWSEKSNFFVVPMNDYQMILGMELLSAVNMVLMPHLRSVSIMDEKSPCIVPTKEVSKNSPGLVQEALALVLEEFAGTTPAKLLRWRPPRHKVGHAPIELKKLADRRRGSIEFRAGDQVLVKLYADQVGIFRMRDRARIRSWRTS</sequence>
<dbReference type="PANTHER" id="PTHR12917">
    <property type="entry name" value="ASPARTYL PROTEASE DDI-RELATED"/>
    <property type="match status" value="1"/>
</dbReference>
<dbReference type="Pfam" id="PF08284">
    <property type="entry name" value="RVP_2"/>
    <property type="match status" value="1"/>
</dbReference>
<proteinExistence type="predicted"/>
<gene>
    <name evidence="1" type="ORF">NYM_LOCUS6223</name>
</gene>
<dbReference type="Gene3D" id="2.40.70.10">
    <property type="entry name" value="Acid Proteases"/>
    <property type="match status" value="1"/>
</dbReference>
<protein>
    <recommendedName>
        <fullName evidence="2">Aspartic peptidase DDI1-type domain-containing protein</fullName>
    </recommendedName>
</protein>
<organism evidence="1">
    <name type="scientific">Nymphaea colorata</name>
    <name type="common">pocket water lily</name>
    <dbReference type="NCBI Taxonomy" id="210225"/>
    <lineage>
        <taxon>Eukaryota</taxon>
        <taxon>Viridiplantae</taxon>
        <taxon>Streptophyta</taxon>
        <taxon>Embryophyta</taxon>
        <taxon>Tracheophyta</taxon>
        <taxon>Spermatophyta</taxon>
        <taxon>Magnoliopsida</taxon>
        <taxon>Nymphaeales</taxon>
        <taxon>Nymphaeaceae</taxon>
        <taxon>Nymphaea</taxon>
    </lineage>
</organism>
<dbReference type="CDD" id="cd00303">
    <property type="entry name" value="retropepsin_like"/>
    <property type="match status" value="1"/>
</dbReference>
<evidence type="ECO:0000313" key="1">
    <source>
        <dbReference type="EMBL" id="VVV63515.1"/>
    </source>
</evidence>
<name>A0A5K0XDL7_9MAGN</name>
<dbReference type="InterPro" id="IPR021109">
    <property type="entry name" value="Peptidase_aspartic_dom_sf"/>
</dbReference>
<dbReference type="AlphaFoldDB" id="A0A5K0XDL7"/>
<accession>A0A5K0XDL7</accession>
<dbReference type="EMBL" id="LR721776">
    <property type="protein sequence ID" value="VVV63515.1"/>
    <property type="molecule type" value="Genomic_DNA"/>
</dbReference>
<dbReference type="Gramene" id="NC11G0117290.1">
    <property type="protein sequence ID" value="NC11G0117290.1:cds"/>
    <property type="gene ID" value="NC11G0117290"/>
</dbReference>
<dbReference type="PANTHER" id="PTHR12917:SF18">
    <property type="entry name" value="DNA DAMAGE-INDUCIBLE PROTEIN 1-LIKE"/>
    <property type="match status" value="1"/>
</dbReference>
<reference evidence="1" key="1">
    <citation type="submission" date="2019-09" db="EMBL/GenBank/DDBJ databases">
        <authorList>
            <person name="Zhang L."/>
        </authorList>
    </citation>
    <scope>NUCLEOTIDE SEQUENCE</scope>
</reference>
<dbReference type="SUPFAM" id="SSF50630">
    <property type="entry name" value="Acid proteases"/>
    <property type="match status" value="1"/>
</dbReference>